<dbReference type="InterPro" id="IPR027417">
    <property type="entry name" value="P-loop_NTPase"/>
</dbReference>
<feature type="coiled-coil region" evidence="12">
    <location>
        <begin position="424"/>
        <end position="510"/>
    </location>
</feature>
<dbReference type="GO" id="GO:0070058">
    <property type="term" value="P:tRNA gene clustering"/>
    <property type="evidence" value="ECO:0007669"/>
    <property type="project" value="EnsemblFungi"/>
</dbReference>
<evidence type="ECO:0000256" key="12">
    <source>
        <dbReference type="SAM" id="Coils"/>
    </source>
</evidence>
<evidence type="ECO:0000256" key="7">
    <source>
        <dbReference type="ARBA" id="ARBA00023054"/>
    </source>
</evidence>
<comment type="subcellular location">
    <subcellularLocation>
        <location evidence="1 11">Nucleus</location>
    </subcellularLocation>
</comment>
<evidence type="ECO:0000256" key="10">
    <source>
        <dbReference type="ARBA" id="ARBA00023306"/>
    </source>
</evidence>
<keyword evidence="8" id="KW-0226">DNA condensation</keyword>
<dbReference type="InterPro" id="IPR024704">
    <property type="entry name" value="SMC"/>
</dbReference>
<name>W6MRU8_9ASCO</name>
<dbReference type="GO" id="GO:0003682">
    <property type="term" value="F:chromatin binding"/>
    <property type="evidence" value="ECO:0007669"/>
    <property type="project" value="EnsemblFungi"/>
</dbReference>
<dbReference type="GO" id="GO:0005524">
    <property type="term" value="F:ATP binding"/>
    <property type="evidence" value="ECO:0007669"/>
    <property type="project" value="UniProtKB-KW"/>
</dbReference>
<dbReference type="InterPro" id="IPR036277">
    <property type="entry name" value="SMC_hinge_sf"/>
</dbReference>
<dbReference type="SUPFAM" id="SSF75553">
    <property type="entry name" value="Smc hinge domain"/>
    <property type="match status" value="1"/>
</dbReference>
<evidence type="ECO:0000256" key="4">
    <source>
        <dbReference type="ARBA" id="ARBA00022741"/>
    </source>
</evidence>
<dbReference type="OrthoDB" id="10255539at2759"/>
<keyword evidence="7 12" id="KW-0175">Coiled coil</keyword>
<dbReference type="EMBL" id="HG793128">
    <property type="protein sequence ID" value="CDK27967.1"/>
    <property type="molecule type" value="Genomic_DNA"/>
</dbReference>
<dbReference type="GO" id="GO:0034506">
    <property type="term" value="C:chromosome, centromeric core domain"/>
    <property type="evidence" value="ECO:0007669"/>
    <property type="project" value="EnsemblFungi"/>
</dbReference>
<accession>W6MRU8</accession>
<dbReference type="GO" id="GO:0003680">
    <property type="term" value="F:minor groove of adenine-thymine-rich DNA binding"/>
    <property type="evidence" value="ECO:0007669"/>
    <property type="project" value="EnsemblFungi"/>
</dbReference>
<dbReference type="GO" id="GO:0000796">
    <property type="term" value="C:condensin complex"/>
    <property type="evidence" value="ECO:0007669"/>
    <property type="project" value="EnsemblFungi"/>
</dbReference>
<dbReference type="Proteomes" id="UP000019384">
    <property type="component" value="Unassembled WGS sequence"/>
</dbReference>
<keyword evidence="6" id="KW-0067">ATP-binding</keyword>
<evidence type="ECO:0000256" key="3">
    <source>
        <dbReference type="ARBA" id="ARBA00022618"/>
    </source>
</evidence>
<dbReference type="PIRSF" id="PIRSF005719">
    <property type="entry name" value="SMC"/>
    <property type="match status" value="1"/>
</dbReference>
<protein>
    <recommendedName>
        <fullName evidence="11">Structural maintenance of chromosomes protein</fullName>
    </recommendedName>
</protein>
<dbReference type="InterPro" id="IPR027120">
    <property type="entry name" value="Smc2_ABC"/>
</dbReference>
<dbReference type="CDD" id="cd03273">
    <property type="entry name" value="ABC_SMC2_euk"/>
    <property type="match status" value="1"/>
</dbReference>
<organism evidence="14 15">
    <name type="scientific">Kuraishia capsulata CBS 1993</name>
    <dbReference type="NCBI Taxonomy" id="1382522"/>
    <lineage>
        <taxon>Eukaryota</taxon>
        <taxon>Fungi</taxon>
        <taxon>Dikarya</taxon>
        <taxon>Ascomycota</taxon>
        <taxon>Saccharomycotina</taxon>
        <taxon>Pichiomycetes</taxon>
        <taxon>Pichiales</taxon>
        <taxon>Pichiaceae</taxon>
        <taxon>Kuraishia</taxon>
    </lineage>
</organism>
<dbReference type="GO" id="GO:0000791">
    <property type="term" value="C:euchromatin"/>
    <property type="evidence" value="ECO:0007669"/>
    <property type="project" value="EnsemblFungi"/>
</dbReference>
<evidence type="ECO:0000256" key="1">
    <source>
        <dbReference type="ARBA" id="ARBA00004123"/>
    </source>
</evidence>
<reference evidence="14" key="1">
    <citation type="submission" date="2013-12" db="EMBL/GenBank/DDBJ databases">
        <authorList>
            <person name="Genoscope - CEA"/>
        </authorList>
    </citation>
    <scope>NUCLEOTIDE SEQUENCE</scope>
    <source>
        <strain evidence="14">CBS 1993</strain>
    </source>
</reference>
<dbReference type="GO" id="GO:0005730">
    <property type="term" value="C:nucleolus"/>
    <property type="evidence" value="ECO:0007669"/>
    <property type="project" value="EnsemblFungi"/>
</dbReference>
<dbReference type="GO" id="GO:0051301">
    <property type="term" value="P:cell division"/>
    <property type="evidence" value="ECO:0007669"/>
    <property type="project" value="UniProtKB-KW"/>
</dbReference>
<evidence type="ECO:0000313" key="14">
    <source>
        <dbReference type="EMBL" id="CDK27967.1"/>
    </source>
</evidence>
<feature type="domain" description="SMC hinge" evidence="13">
    <location>
        <begin position="521"/>
        <end position="642"/>
    </location>
</feature>
<dbReference type="GO" id="GO:0005737">
    <property type="term" value="C:cytoplasm"/>
    <property type="evidence" value="ECO:0007669"/>
    <property type="project" value="EnsemblFungi"/>
</dbReference>
<dbReference type="Gene3D" id="1.20.1060.20">
    <property type="match status" value="1"/>
</dbReference>
<keyword evidence="5" id="KW-0498">Mitosis</keyword>
<feature type="coiled-coil region" evidence="12">
    <location>
        <begin position="683"/>
        <end position="1027"/>
    </location>
</feature>
<keyword evidence="9 11" id="KW-0539">Nucleus</keyword>
<evidence type="ECO:0000313" key="15">
    <source>
        <dbReference type="Proteomes" id="UP000019384"/>
    </source>
</evidence>
<dbReference type="Gene3D" id="3.40.50.300">
    <property type="entry name" value="P-loop containing nucleotide triphosphate hydrolases"/>
    <property type="match status" value="2"/>
</dbReference>
<dbReference type="GO" id="GO:0070550">
    <property type="term" value="P:rDNA chromatin condensation"/>
    <property type="evidence" value="ECO:0007669"/>
    <property type="project" value="EnsemblFungi"/>
</dbReference>
<dbReference type="Pfam" id="PF06470">
    <property type="entry name" value="SMC_hinge"/>
    <property type="match status" value="1"/>
</dbReference>
<dbReference type="SUPFAM" id="SSF52540">
    <property type="entry name" value="P-loop containing nucleoside triphosphate hydrolases"/>
    <property type="match status" value="1"/>
</dbReference>
<dbReference type="STRING" id="1382522.W6MRU8"/>
<evidence type="ECO:0000256" key="5">
    <source>
        <dbReference type="ARBA" id="ARBA00022776"/>
    </source>
</evidence>
<keyword evidence="3" id="KW-0132">Cell division</keyword>
<dbReference type="InterPro" id="IPR003395">
    <property type="entry name" value="RecF/RecN/SMC_N"/>
</dbReference>
<keyword evidence="4" id="KW-0547">Nucleotide-binding</keyword>
<dbReference type="FunFam" id="3.40.50.300:FF:000385">
    <property type="entry name" value="Structural maintenance of chromosomes 2"/>
    <property type="match status" value="1"/>
</dbReference>
<dbReference type="HOGENOM" id="CLU_001042_9_0_1"/>
<dbReference type="GO" id="GO:1903342">
    <property type="term" value="P:negative regulation of meiotic DNA double-strand break formation"/>
    <property type="evidence" value="ECO:0007669"/>
    <property type="project" value="EnsemblFungi"/>
</dbReference>
<dbReference type="Gene3D" id="1.10.287.1490">
    <property type="match status" value="1"/>
</dbReference>
<dbReference type="Gene3D" id="3.30.70.1620">
    <property type="match status" value="1"/>
</dbReference>
<dbReference type="GeneID" id="34521347"/>
<evidence type="ECO:0000256" key="11">
    <source>
        <dbReference type="PIRNR" id="PIRNR005719"/>
    </source>
</evidence>
<evidence type="ECO:0000256" key="2">
    <source>
        <dbReference type="ARBA" id="ARBA00005231"/>
    </source>
</evidence>
<dbReference type="GO" id="GO:0007076">
    <property type="term" value="P:mitotic chromosome condensation"/>
    <property type="evidence" value="ECO:0007669"/>
    <property type="project" value="EnsemblFungi"/>
</dbReference>
<dbReference type="PANTHER" id="PTHR43977">
    <property type="entry name" value="STRUCTURAL MAINTENANCE OF CHROMOSOMES PROTEIN 3"/>
    <property type="match status" value="1"/>
</dbReference>
<evidence type="ECO:0000256" key="8">
    <source>
        <dbReference type="ARBA" id="ARBA00023067"/>
    </source>
</evidence>
<dbReference type="GO" id="GO:0000776">
    <property type="term" value="C:kinetochore"/>
    <property type="evidence" value="ECO:0007669"/>
    <property type="project" value="EnsemblFungi"/>
</dbReference>
<gene>
    <name evidence="14" type="ORF">KUCA_T00003947001</name>
</gene>
<dbReference type="GO" id="GO:0016887">
    <property type="term" value="F:ATP hydrolysis activity"/>
    <property type="evidence" value="ECO:0007669"/>
    <property type="project" value="EnsemblFungi"/>
</dbReference>
<dbReference type="SUPFAM" id="SSF57997">
    <property type="entry name" value="Tropomyosin"/>
    <property type="match status" value="1"/>
</dbReference>
<keyword evidence="15" id="KW-1185">Reference proteome</keyword>
<reference evidence="14" key="2">
    <citation type="submission" date="2014-02" db="EMBL/GenBank/DDBJ databases">
        <title>Complete DNA sequence of /Kuraishia capsulata/ illustrates novel genomic features among budding yeasts (/Saccharomycotina/).</title>
        <authorList>
            <person name="Morales L."/>
            <person name="Noel B."/>
            <person name="Porcel B."/>
            <person name="Marcet-Houben M."/>
            <person name="Hullo M-F."/>
            <person name="Sacerdot C."/>
            <person name="Tekaia F."/>
            <person name="Leh-Louis V."/>
            <person name="Despons L."/>
            <person name="Khanna V."/>
            <person name="Aury J-M."/>
            <person name="Barbe V."/>
            <person name="Couloux A."/>
            <person name="Labadie K."/>
            <person name="Pelletier E."/>
            <person name="Souciet J-L."/>
            <person name="Boekhout T."/>
            <person name="Gabaldon T."/>
            <person name="Wincker P."/>
            <person name="Dujon B."/>
        </authorList>
    </citation>
    <scope>NUCLEOTIDE SEQUENCE</scope>
    <source>
        <strain evidence="14">CBS 1993</strain>
    </source>
</reference>
<keyword evidence="10" id="KW-0131">Cell cycle</keyword>
<evidence type="ECO:0000256" key="6">
    <source>
        <dbReference type="ARBA" id="ARBA00022840"/>
    </source>
</evidence>
<dbReference type="InterPro" id="IPR010935">
    <property type="entry name" value="SMC_hinge"/>
</dbReference>
<dbReference type="FunFam" id="3.40.50.300:FF:000278">
    <property type="entry name" value="Structural maintenance of chromosomes 2"/>
    <property type="match status" value="1"/>
</dbReference>
<dbReference type="GO" id="GO:1990814">
    <property type="term" value="F:DNA/DNA annealing activity"/>
    <property type="evidence" value="ECO:0007669"/>
    <property type="project" value="EnsemblFungi"/>
</dbReference>
<dbReference type="Pfam" id="PF02463">
    <property type="entry name" value="SMC_N"/>
    <property type="match status" value="1"/>
</dbReference>
<dbReference type="RefSeq" id="XP_022459959.1">
    <property type="nucleotide sequence ID" value="XM_022602413.1"/>
</dbReference>
<dbReference type="GO" id="GO:0003690">
    <property type="term" value="F:double-stranded DNA binding"/>
    <property type="evidence" value="ECO:0007669"/>
    <property type="project" value="EnsemblFungi"/>
</dbReference>
<sequence length="1171" mass="131553">MRVEELIIDGFKSYAARTVISGWDEQFNAITGLNGSGKSNILDAICFVLGIASMSVVRASNLQDLIYKRGQAGVTKASVTIVFENSDKSKSPFGFENTPQISVTRQVALGGTSKYLINGRKAQQQVVLQLFQSIQLNINNPNFLIMQGKITKVLNMKPAEILSLIEEASGTKMFEDRRQKAEKTMAKKDVKLVEIGAILKEEIEPKLEKLRSEKRFFLEYQDTQTDLERLTRVVSAHRYQQVSAKYQKLVDSLSNREQNSTVLKTQCETLAVEIGSLEEDLQETLRKKQSELSNSGQFKDLEVRETTLNNDISRLLTQRDLKAENLKEEQIKQQQMETQVQQFHRTLQSGKGGLDALKSAHSATELELDECKKLHKSKEELLSTLSTGLSSSGSTESGYTGQLQNARKQLSDSGVKVKQSQLQISHLQKEIASNKARVKSAQSEIEELMHNKESQKQTCQALHDKLGKIGFDPDRFKSLKQERALVSKDLQNARRDAEGLKRNLSRLDFSYSKPSPNFNDSSVKGVAAQLFSVSDESLDYASALEVAAGGRLYFVVVDTDVTGSQLLDKGQLKKRVSIIPLNKISVRNLDPRVVDLAKELCPGNVEAAIDLVEYDSEVAKAMQFVFGGKFVCRDGDTAEKIAFHPKIRTMCVTVDGDTYEPGGRLSGGARRSKSSMLVAIQRFNKVNQKVKVLQSKLQNIDQELNELSALSEQTKSLQQEYNVAQHQLSIIERSLESNQAATLLKKQQASQEEIESLKESVKEEEAQMSQIEKQINDIEKDMKEFNSNKGQKLEELKSEISGLAKNIAKLEDILETKFSDYQSAQYESDQVVDDLAALTKSVEESKLSITELQSQIHDLEASIAELQAQLSTVSDRLQAERAKMASIDEEVHDIKSVLDRKTKESNAKKLELQKLTNDLEKYVSVRDSLKKQLQTLIEDNEWVADENEVASVLKETPDIDLEECEARISKLEDRFQGMRRKVNTNIMSMIENVEKKELSLKNMIKTIEKDKSKIEETLTKLNEYKRTTLVETWHKVSTEFGQIFGDLLPQAFAKLEPPEGMDVSQGLEVKVKLGKVWKESLVELSGGQRSLIALSLILALLQFKPAPMYILDEVDAALDPSHTQNIGHLIKTRFKGSQFIIVSLKDGMFSNANRIFRTRFQDGTSMVTTLK</sequence>
<proteinExistence type="inferred from homology"/>
<dbReference type="SMART" id="SM00968">
    <property type="entry name" value="SMC_hinge"/>
    <property type="match status" value="1"/>
</dbReference>
<evidence type="ECO:0000259" key="13">
    <source>
        <dbReference type="SMART" id="SM00968"/>
    </source>
</evidence>
<dbReference type="AlphaFoldDB" id="W6MRU8"/>
<evidence type="ECO:0000256" key="9">
    <source>
        <dbReference type="ARBA" id="ARBA00023242"/>
    </source>
</evidence>
<comment type="similarity">
    <text evidence="2">Belongs to the SMC family. SMC2 subfamily.</text>
</comment>